<reference evidence="2 3" key="1">
    <citation type="submission" date="2019-07" db="EMBL/GenBank/DDBJ databases">
        <title>Whole genome shotgun sequence of Aneurinibacillus danicus NBRC 102444.</title>
        <authorList>
            <person name="Hosoyama A."/>
            <person name="Uohara A."/>
            <person name="Ohji S."/>
            <person name="Ichikawa N."/>
        </authorList>
    </citation>
    <scope>NUCLEOTIDE SEQUENCE [LARGE SCALE GENOMIC DNA]</scope>
    <source>
        <strain evidence="2 3">NBRC 102444</strain>
    </source>
</reference>
<evidence type="ECO:0000313" key="2">
    <source>
        <dbReference type="EMBL" id="GEN36382.1"/>
    </source>
</evidence>
<proteinExistence type="predicted"/>
<accession>A0A511VGN3</accession>
<protein>
    <submittedName>
        <fullName evidence="2">Uncharacterized protein</fullName>
    </submittedName>
</protein>
<dbReference type="EMBL" id="BJXX01000183">
    <property type="protein sequence ID" value="GEN36382.1"/>
    <property type="molecule type" value="Genomic_DNA"/>
</dbReference>
<feature type="region of interest" description="Disordered" evidence="1">
    <location>
        <begin position="32"/>
        <end position="61"/>
    </location>
</feature>
<name>A0A511VGN3_9BACL</name>
<keyword evidence="3" id="KW-1185">Reference proteome</keyword>
<dbReference type="AlphaFoldDB" id="A0A511VGN3"/>
<feature type="compositionally biased region" description="Basic and acidic residues" evidence="1">
    <location>
        <begin position="33"/>
        <end position="48"/>
    </location>
</feature>
<organism evidence="2 3">
    <name type="scientific">Aneurinibacillus danicus</name>
    <dbReference type="NCBI Taxonomy" id="267746"/>
    <lineage>
        <taxon>Bacteria</taxon>
        <taxon>Bacillati</taxon>
        <taxon>Bacillota</taxon>
        <taxon>Bacilli</taxon>
        <taxon>Bacillales</taxon>
        <taxon>Paenibacillaceae</taxon>
        <taxon>Aneurinibacillus group</taxon>
        <taxon>Aneurinibacillus</taxon>
    </lineage>
</organism>
<comment type="caution">
    <text evidence="2">The sequence shown here is derived from an EMBL/GenBank/DDBJ whole genome shotgun (WGS) entry which is preliminary data.</text>
</comment>
<dbReference type="Proteomes" id="UP000321157">
    <property type="component" value="Unassembled WGS sequence"/>
</dbReference>
<evidence type="ECO:0000256" key="1">
    <source>
        <dbReference type="SAM" id="MobiDB-lite"/>
    </source>
</evidence>
<evidence type="ECO:0000313" key="3">
    <source>
        <dbReference type="Proteomes" id="UP000321157"/>
    </source>
</evidence>
<sequence length="61" mass="6871">MVAEQKKLVKSISVETIRVILEEANITYPHTKTWKESNDPDFAAKKNESSNSITNHQKKGG</sequence>
<gene>
    <name evidence="2" type="ORF">ADA01nite_38420</name>
</gene>